<dbReference type="AlphaFoldDB" id="A0AAD1U8Q1"/>
<evidence type="ECO:0000313" key="3">
    <source>
        <dbReference type="Proteomes" id="UP001295684"/>
    </source>
</evidence>
<feature type="compositionally biased region" description="Polar residues" evidence="1">
    <location>
        <begin position="392"/>
        <end position="403"/>
    </location>
</feature>
<feature type="compositionally biased region" description="Polar residues" evidence="1">
    <location>
        <begin position="454"/>
        <end position="486"/>
    </location>
</feature>
<organism evidence="2 3">
    <name type="scientific">Euplotes crassus</name>
    <dbReference type="NCBI Taxonomy" id="5936"/>
    <lineage>
        <taxon>Eukaryota</taxon>
        <taxon>Sar</taxon>
        <taxon>Alveolata</taxon>
        <taxon>Ciliophora</taxon>
        <taxon>Intramacronucleata</taxon>
        <taxon>Spirotrichea</taxon>
        <taxon>Hypotrichia</taxon>
        <taxon>Euplotida</taxon>
        <taxon>Euplotidae</taxon>
        <taxon>Moneuplotes</taxon>
    </lineage>
</organism>
<accession>A0AAD1U8Q1</accession>
<protein>
    <submittedName>
        <fullName evidence="2">Uncharacterized protein</fullName>
    </submittedName>
</protein>
<keyword evidence="3" id="KW-1185">Reference proteome</keyword>
<dbReference type="EMBL" id="CAMPGE010003845">
    <property type="protein sequence ID" value="CAI2362692.1"/>
    <property type="molecule type" value="Genomic_DNA"/>
</dbReference>
<feature type="region of interest" description="Disordered" evidence="1">
    <location>
        <begin position="377"/>
        <end position="486"/>
    </location>
</feature>
<gene>
    <name evidence="2" type="ORF">ECRASSUSDP1_LOCUS4018</name>
</gene>
<evidence type="ECO:0000313" key="2">
    <source>
        <dbReference type="EMBL" id="CAI2362692.1"/>
    </source>
</evidence>
<comment type="caution">
    <text evidence="2">The sequence shown here is derived from an EMBL/GenBank/DDBJ whole genome shotgun (WGS) entry which is preliminary data.</text>
</comment>
<feature type="compositionally biased region" description="Basic residues" evidence="1">
    <location>
        <begin position="414"/>
        <end position="430"/>
    </location>
</feature>
<reference evidence="2" key="1">
    <citation type="submission" date="2023-07" db="EMBL/GenBank/DDBJ databases">
        <authorList>
            <consortium name="AG Swart"/>
            <person name="Singh M."/>
            <person name="Singh A."/>
            <person name="Seah K."/>
            <person name="Emmerich C."/>
        </authorList>
    </citation>
    <scope>NUCLEOTIDE SEQUENCE</scope>
    <source>
        <strain evidence="2">DP1</strain>
    </source>
</reference>
<evidence type="ECO:0000256" key="1">
    <source>
        <dbReference type="SAM" id="MobiDB-lite"/>
    </source>
</evidence>
<name>A0AAD1U8Q1_EUPCR</name>
<feature type="region of interest" description="Disordered" evidence="1">
    <location>
        <begin position="72"/>
        <end position="103"/>
    </location>
</feature>
<feature type="compositionally biased region" description="Polar residues" evidence="1">
    <location>
        <begin position="75"/>
        <end position="90"/>
    </location>
</feature>
<dbReference type="Proteomes" id="UP001295684">
    <property type="component" value="Unassembled WGS sequence"/>
</dbReference>
<sequence length="486" mass="54605">MNSSSQKVDSQDINRTIICKKKIPWGKKGFSNNSKEKRGPEGSIEININLLENYSILQKFCSKADTKDIGESDSDFVTNSSVNGGLSQSERQNESKDSSSNTFSSVAGTLKDCSFNLGDLEIPIKRNPKVHKNGNTTELVQKKTPISRKIRNNGTKSLSAFIKTSQQISDKRMSSNKERSYKLINTNSSKNLLSKFNKTKEDSSLGSEKKVDKAMINKIRSFDTKFKGFISNKKSIHLNCERNNSKHTDSTEILNLDCRNKSANRKKYLKSKFKSKKLGIYNKSLKTSHTRSRNTLPFEYKQSRTIASKKNIVDSFIRTPQILGHSSTQSHISCKIPLKPSPSKFLKLGASAHRLDSKFHYGGTKMSIKNIKDRAQARNSQSHTTKLHFSHTEGSAQKQSIDSLRSGIQGLSSQKKRQKVLVKAKSKRIRPSSSQKLLFNTHKKFPARPHLSSFPHQQSGNKAFSSSINKDTQNTKLINVPRSSIQ</sequence>
<proteinExistence type="predicted"/>